<organism evidence="1">
    <name type="scientific">Pyrodinium bahamense</name>
    <dbReference type="NCBI Taxonomy" id="73915"/>
    <lineage>
        <taxon>Eukaryota</taxon>
        <taxon>Sar</taxon>
        <taxon>Alveolata</taxon>
        <taxon>Dinophyceae</taxon>
        <taxon>Gonyaulacales</taxon>
        <taxon>Pyrocystaceae</taxon>
        <taxon>Pyrodinium</taxon>
    </lineage>
</organism>
<dbReference type="EMBL" id="HBEG01029902">
    <property type="protein sequence ID" value="CAD8367141.1"/>
    <property type="molecule type" value="Transcribed_RNA"/>
</dbReference>
<accession>A0A6T8XIG1</accession>
<name>A0A6T8XIG1_9DINO</name>
<gene>
    <name evidence="1" type="ORF">PBAH0796_LOCUS18240</name>
    <name evidence="2" type="ORF">PBAH0796_LOCUS18241</name>
</gene>
<proteinExistence type="predicted"/>
<evidence type="ECO:0000313" key="2">
    <source>
        <dbReference type="EMBL" id="CAD8367143.1"/>
    </source>
</evidence>
<sequence length="200" mass="21159">MAFTSAAAPLEVVQVARRRTIIRAALALLCVGALKLGPRSAAFSPGSAILERPLVALGRQAREHQFLAASGASEPEVETSRHEASALGIDQNPPWATCFVEEQQATRSVLEEWVLRGEHSQLAAFRAWRQRGADPTSVRCVELPEEEALRTVCLECVSPSGISTAALGAHGATAFGAFSQCMAQTAMGLGFCKSGQVTLA</sequence>
<protein>
    <submittedName>
        <fullName evidence="1">Uncharacterized protein</fullName>
    </submittedName>
</protein>
<dbReference type="EMBL" id="HBEG01029904">
    <property type="protein sequence ID" value="CAD8367143.1"/>
    <property type="molecule type" value="Transcribed_RNA"/>
</dbReference>
<evidence type="ECO:0000313" key="1">
    <source>
        <dbReference type="EMBL" id="CAD8367141.1"/>
    </source>
</evidence>
<reference evidence="1" key="1">
    <citation type="submission" date="2021-01" db="EMBL/GenBank/DDBJ databases">
        <authorList>
            <person name="Corre E."/>
            <person name="Pelletier E."/>
            <person name="Niang G."/>
            <person name="Scheremetjew M."/>
            <person name="Finn R."/>
            <person name="Kale V."/>
            <person name="Holt S."/>
            <person name="Cochrane G."/>
            <person name="Meng A."/>
            <person name="Brown T."/>
            <person name="Cohen L."/>
        </authorList>
    </citation>
    <scope>NUCLEOTIDE SEQUENCE</scope>
    <source>
        <strain evidence="1">Pbaha01</strain>
    </source>
</reference>
<dbReference type="AlphaFoldDB" id="A0A6T8XIG1"/>